<evidence type="ECO:0000259" key="5">
    <source>
        <dbReference type="Pfam" id="PF13947"/>
    </source>
</evidence>
<proteinExistence type="predicted"/>
<comment type="subcellular location">
    <subcellularLocation>
        <location evidence="1">Membrane</location>
        <topology evidence="1">Single-pass membrane protein</topology>
    </subcellularLocation>
</comment>
<keyword evidence="4" id="KW-0812">Transmembrane</keyword>
<dbReference type="Pfam" id="PF13947">
    <property type="entry name" value="GUB_WAK_bind"/>
    <property type="match status" value="1"/>
</dbReference>
<accession>A0A9Q0KPF8</accession>
<keyword evidence="3" id="KW-0325">Glycoprotein</keyword>
<dbReference type="InterPro" id="IPR025287">
    <property type="entry name" value="WAK_GUB"/>
</dbReference>
<dbReference type="Pfam" id="PF14380">
    <property type="entry name" value="WAK_assoc"/>
    <property type="match status" value="1"/>
</dbReference>
<name>A0A9Q0KPF8_9MAGN</name>
<evidence type="ECO:0000256" key="3">
    <source>
        <dbReference type="ARBA" id="ARBA00023180"/>
    </source>
</evidence>
<dbReference type="InterPro" id="IPR032872">
    <property type="entry name" value="WAK_assoc_C"/>
</dbReference>
<evidence type="ECO:0000259" key="6">
    <source>
        <dbReference type="Pfam" id="PF14380"/>
    </source>
</evidence>
<organism evidence="7 8">
    <name type="scientific">Protea cynaroides</name>
    <dbReference type="NCBI Taxonomy" id="273540"/>
    <lineage>
        <taxon>Eukaryota</taxon>
        <taxon>Viridiplantae</taxon>
        <taxon>Streptophyta</taxon>
        <taxon>Embryophyta</taxon>
        <taxon>Tracheophyta</taxon>
        <taxon>Spermatophyta</taxon>
        <taxon>Magnoliopsida</taxon>
        <taxon>Proteales</taxon>
        <taxon>Proteaceae</taxon>
        <taxon>Protea</taxon>
    </lineage>
</organism>
<keyword evidence="2" id="KW-0732">Signal</keyword>
<evidence type="ECO:0000313" key="7">
    <source>
        <dbReference type="EMBL" id="KAJ4974433.1"/>
    </source>
</evidence>
<protein>
    <submittedName>
        <fullName evidence="7">Uncharacterized protein</fullName>
    </submittedName>
</protein>
<keyword evidence="8" id="KW-1185">Reference proteome</keyword>
<feature type="domain" description="Wall-associated receptor kinase galacturonan-binding" evidence="5">
    <location>
        <begin position="40"/>
        <end position="105"/>
    </location>
</feature>
<reference evidence="7" key="1">
    <citation type="journal article" date="2023" name="Plant J.">
        <title>The genome of the king protea, Protea cynaroides.</title>
        <authorList>
            <person name="Chang J."/>
            <person name="Duong T.A."/>
            <person name="Schoeman C."/>
            <person name="Ma X."/>
            <person name="Roodt D."/>
            <person name="Barker N."/>
            <person name="Li Z."/>
            <person name="Van de Peer Y."/>
            <person name="Mizrachi E."/>
        </authorList>
    </citation>
    <scope>NUCLEOTIDE SEQUENCE</scope>
    <source>
        <tissue evidence="7">Young leaves</tissue>
    </source>
</reference>
<evidence type="ECO:0000256" key="1">
    <source>
        <dbReference type="ARBA" id="ARBA00004167"/>
    </source>
</evidence>
<evidence type="ECO:0000256" key="2">
    <source>
        <dbReference type="ARBA" id="ARBA00022729"/>
    </source>
</evidence>
<dbReference type="GO" id="GO:0030247">
    <property type="term" value="F:polysaccharide binding"/>
    <property type="evidence" value="ECO:0007669"/>
    <property type="project" value="InterPro"/>
</dbReference>
<evidence type="ECO:0000256" key="4">
    <source>
        <dbReference type="SAM" id="Phobius"/>
    </source>
</evidence>
<dbReference type="AlphaFoldDB" id="A0A9Q0KPF8"/>
<evidence type="ECO:0000313" key="8">
    <source>
        <dbReference type="Proteomes" id="UP001141806"/>
    </source>
</evidence>
<comment type="caution">
    <text evidence="7">The sequence shown here is derived from an EMBL/GenBank/DDBJ whole genome shotgun (WGS) entry which is preliminary data.</text>
</comment>
<dbReference type="PANTHER" id="PTHR33138">
    <property type="entry name" value="OS01G0690200 PROTEIN"/>
    <property type="match status" value="1"/>
</dbReference>
<feature type="domain" description="Wall-associated receptor kinase C-terminal" evidence="6">
    <location>
        <begin position="179"/>
        <end position="253"/>
    </location>
</feature>
<sequence>MDSKTLVPSRLGEVLMITFLVFIILPISFSGGFYDGYSACSRTFDCGDIQGIGYPFWGNSRPAICGVPNMNLSCSTDDSTTIQINSTNYRVRSIDLQAQTMTIARTDFIADGICVQPLVNTTTLDFSLFDYTSHDVNLTMFYGCSSSSFISSATAIPSHVNCNVPSGAVYYTLTRGDVESYQIEGCETSLVVPVLVTSEPGLGSGASGFNTAINNGFEGKWTTDMKSCVSCEGLGGKCGYNLSSYQFLCYNNDTVGYNNSTYNNPTTDMPFGTKNQTAIIRIARSTLNWRKLAIGIALETLKMLRLF</sequence>
<keyword evidence="4" id="KW-1133">Transmembrane helix</keyword>
<keyword evidence="4" id="KW-0472">Membrane</keyword>
<dbReference type="PANTHER" id="PTHR33138:SF11">
    <property type="entry name" value="KINASE-LIKE PROTEIN"/>
    <property type="match status" value="1"/>
</dbReference>
<dbReference type="EMBL" id="JAMYWD010000004">
    <property type="protein sequence ID" value="KAJ4974433.1"/>
    <property type="molecule type" value="Genomic_DNA"/>
</dbReference>
<dbReference type="GO" id="GO:0016020">
    <property type="term" value="C:membrane"/>
    <property type="evidence" value="ECO:0007669"/>
    <property type="project" value="UniProtKB-SubCell"/>
</dbReference>
<dbReference type="OrthoDB" id="974104at2759"/>
<dbReference type="Proteomes" id="UP001141806">
    <property type="component" value="Unassembled WGS sequence"/>
</dbReference>
<gene>
    <name evidence="7" type="ORF">NE237_007607</name>
</gene>
<feature type="transmembrane region" description="Helical" evidence="4">
    <location>
        <begin position="12"/>
        <end position="34"/>
    </location>
</feature>